<organism evidence="8 9">
    <name type="scientific">Stomoxys calcitrans</name>
    <name type="common">Stable fly</name>
    <name type="synonym">Conops calcitrans</name>
    <dbReference type="NCBI Taxonomy" id="35570"/>
    <lineage>
        <taxon>Eukaryota</taxon>
        <taxon>Metazoa</taxon>
        <taxon>Ecdysozoa</taxon>
        <taxon>Arthropoda</taxon>
        <taxon>Hexapoda</taxon>
        <taxon>Insecta</taxon>
        <taxon>Pterygota</taxon>
        <taxon>Neoptera</taxon>
        <taxon>Endopterygota</taxon>
        <taxon>Diptera</taxon>
        <taxon>Brachycera</taxon>
        <taxon>Muscomorpha</taxon>
        <taxon>Muscoidea</taxon>
        <taxon>Muscidae</taxon>
        <taxon>Stomoxys</taxon>
    </lineage>
</organism>
<dbReference type="SMART" id="SM00558">
    <property type="entry name" value="JmjC"/>
    <property type="match status" value="1"/>
</dbReference>
<name>A0A1I8PKE5_STOCA</name>
<keyword evidence="9" id="KW-1185">Reference proteome</keyword>
<dbReference type="VEuPathDB" id="VectorBase:SCAU008873"/>
<sequence length="405" mass="47120">MDTITKLTKFLPSFEEIQDILNDNPTAKYMLKKTLESLAAYNNKNNKHINTNELEECSFLVQALVDKTWEEIHTGNFSLVPINVRKTYALACYCRIVFLLIESMEKPQLEKCSEMLDEAMLLGYTQNIFENCRTFTDTLMEMFDSELDPTLELKLPILERMPRIAANCDILQLDSPSVQEFNEKCFTAQMPALLLNTINHWPALDKWLNLNYILKLAGNRTVPIEIGSNYATDEWSQQLMKIKDFLKRQFPLEDVDPKDVEYLAQHELFEQIPQLKIDFTTPDYCSLGEHIENVDIKAWLGPKGTVSPMHYDPKHNILCQVFGSKRIILASPQDTEYLYPHESEFLSNTSQINAAALNMDEYPLLSRVKFYHLKLQPGDCLYLPPKWWHYVESESPSFSVSFWWE</sequence>
<evidence type="ECO:0000313" key="9">
    <source>
        <dbReference type="Proteomes" id="UP000095300"/>
    </source>
</evidence>
<dbReference type="InterPro" id="IPR003347">
    <property type="entry name" value="JmjC_dom"/>
</dbReference>
<dbReference type="STRING" id="35570.A0A1I8PKE5"/>
<dbReference type="GO" id="GO:0051864">
    <property type="term" value="F:histone H3K36 demethylase activity"/>
    <property type="evidence" value="ECO:0007669"/>
    <property type="project" value="TreeGrafter"/>
</dbReference>
<feature type="domain" description="JmjC" evidence="7">
    <location>
        <begin position="261"/>
        <end position="405"/>
    </location>
</feature>
<dbReference type="SUPFAM" id="SSF51197">
    <property type="entry name" value="Clavaminate synthase-like"/>
    <property type="match status" value="1"/>
</dbReference>
<dbReference type="GO" id="GO:0046872">
    <property type="term" value="F:metal ion binding"/>
    <property type="evidence" value="ECO:0007669"/>
    <property type="project" value="UniProtKB-KW"/>
</dbReference>
<dbReference type="PANTHER" id="PTHR12461">
    <property type="entry name" value="HYPOXIA-INDUCIBLE FACTOR 1 ALPHA INHIBITOR-RELATED"/>
    <property type="match status" value="1"/>
</dbReference>
<comment type="cofactor">
    <cofactor evidence="1">
        <name>Fe(2+)</name>
        <dbReference type="ChEBI" id="CHEBI:29033"/>
    </cofactor>
</comment>
<dbReference type="KEGG" id="scac:106095075"/>
<evidence type="ECO:0000256" key="3">
    <source>
        <dbReference type="ARBA" id="ARBA00022723"/>
    </source>
</evidence>
<keyword evidence="4" id="KW-0560">Oxidoreductase</keyword>
<proteinExistence type="predicted"/>
<accession>A0A1I8PKE5</accession>
<dbReference type="AlphaFoldDB" id="A0A1I8PKE5"/>
<keyword evidence="3" id="KW-0479">Metal-binding</keyword>
<dbReference type="Pfam" id="PF13621">
    <property type="entry name" value="Cupin_8"/>
    <property type="match status" value="1"/>
</dbReference>
<comment type="subcellular location">
    <subcellularLocation>
        <location evidence="2">Nucleus</location>
    </subcellularLocation>
</comment>
<dbReference type="EnsemblMetazoa" id="SCAU008873-RA">
    <property type="protein sequence ID" value="SCAU008873-PA"/>
    <property type="gene ID" value="SCAU008873"/>
</dbReference>
<dbReference type="Gene3D" id="2.60.120.650">
    <property type="entry name" value="Cupin"/>
    <property type="match status" value="1"/>
</dbReference>
<gene>
    <name evidence="8" type="primary">106095075</name>
</gene>
<evidence type="ECO:0000256" key="6">
    <source>
        <dbReference type="ARBA" id="ARBA00023242"/>
    </source>
</evidence>
<evidence type="ECO:0000256" key="4">
    <source>
        <dbReference type="ARBA" id="ARBA00023002"/>
    </source>
</evidence>
<evidence type="ECO:0000256" key="2">
    <source>
        <dbReference type="ARBA" id="ARBA00004123"/>
    </source>
</evidence>
<evidence type="ECO:0000313" key="8">
    <source>
        <dbReference type="EnsemblMetazoa" id="SCAU008873-PA"/>
    </source>
</evidence>
<dbReference type="Proteomes" id="UP000095300">
    <property type="component" value="Unassembled WGS sequence"/>
</dbReference>
<dbReference type="FunFam" id="2.60.120.650:FF:000052">
    <property type="entry name" value="Predicted protein"/>
    <property type="match status" value="1"/>
</dbReference>
<evidence type="ECO:0000259" key="7">
    <source>
        <dbReference type="PROSITE" id="PS51184"/>
    </source>
</evidence>
<keyword evidence="5" id="KW-0408">Iron</keyword>
<dbReference type="OrthoDB" id="47172at2759"/>
<dbReference type="InterPro" id="IPR041667">
    <property type="entry name" value="Cupin_8"/>
</dbReference>
<dbReference type="PROSITE" id="PS51184">
    <property type="entry name" value="JMJC"/>
    <property type="match status" value="1"/>
</dbReference>
<dbReference type="GO" id="GO:0005634">
    <property type="term" value="C:nucleus"/>
    <property type="evidence" value="ECO:0007669"/>
    <property type="project" value="UniProtKB-SubCell"/>
</dbReference>
<evidence type="ECO:0000256" key="1">
    <source>
        <dbReference type="ARBA" id="ARBA00001954"/>
    </source>
</evidence>
<evidence type="ECO:0000256" key="5">
    <source>
        <dbReference type="ARBA" id="ARBA00023004"/>
    </source>
</evidence>
<protein>
    <recommendedName>
        <fullName evidence="7">JmjC domain-containing protein</fullName>
    </recommendedName>
</protein>
<dbReference type="PANTHER" id="PTHR12461:SF106">
    <property type="entry name" value="BIFUNCTIONAL PEPTIDASE AND ARGINYL-HYDROXYLASE JMJD5"/>
    <property type="match status" value="1"/>
</dbReference>
<reference evidence="8" key="1">
    <citation type="submission" date="2020-05" db="UniProtKB">
        <authorList>
            <consortium name="EnsemblMetazoa"/>
        </authorList>
    </citation>
    <scope>IDENTIFICATION</scope>
    <source>
        <strain evidence="8">USDA</strain>
    </source>
</reference>
<keyword evidence="6" id="KW-0539">Nucleus</keyword>